<feature type="chain" id="PRO_5041922057" description="Subtilisin" evidence="2">
    <location>
        <begin position="22"/>
        <end position="624"/>
    </location>
</feature>
<organism evidence="3 4">
    <name type="scientific">Cylindrotheca closterium</name>
    <dbReference type="NCBI Taxonomy" id="2856"/>
    <lineage>
        <taxon>Eukaryota</taxon>
        <taxon>Sar</taxon>
        <taxon>Stramenopiles</taxon>
        <taxon>Ochrophyta</taxon>
        <taxon>Bacillariophyta</taxon>
        <taxon>Bacillariophyceae</taxon>
        <taxon>Bacillariophycidae</taxon>
        <taxon>Bacillariales</taxon>
        <taxon>Bacillariaceae</taxon>
        <taxon>Cylindrotheca</taxon>
    </lineage>
</organism>
<evidence type="ECO:0008006" key="5">
    <source>
        <dbReference type="Google" id="ProtNLM"/>
    </source>
</evidence>
<gene>
    <name evidence="3" type="ORF">CYCCA115_LOCUS19596</name>
</gene>
<keyword evidence="2" id="KW-0732">Signal</keyword>
<sequence>MRKASSALALLLLSLCQSAIAAAVSSDGMYNAANQMFIVEEVENLAMMNQHHQERRLNVVVVNECLDATDYFAWDSTNAGENLLRLYYECTCSGDFGSEFSMICVLDNHCFVGGNGGGGDEDVISTAQNTNLTFPTTEQCVTRSFTYDFTVDTFTGAISDISRFGSSDVFESGFGFTGNFTNVNYNPCRIALQLEYDYTIQDAIATCNNRTTCEAFFNENTTRTPLEIDYICPTVLYNDVECQAFNLLACADFDETTQTRYVAMPDCSNVNPCLTTSCQAYPRIDTAPERFLFRYPECEKNEDADDDDNEPTNSTTTSPSLAPTIMVTPGDNDSISPTLEPTAFDLCSHAVDYLGTTQSLKENYDCSCSGGSDSNLVMDCTIQEYCFLDKQSASLEYCVNHNLTFTFTLDDNNVTNGDILDITRAESCTDFLQNGPTGRLCRNDWSICRLALYDVLEDMDGVLEICLDRPTCIGSVQDLLNYTLAEAEYLCPSVTLDGQECNSVGYGDCGEQDFVNNLFFRNMPDCSNIESCATSTCQTAVIRDPTPQRFMETYPQCGLPNSGGGSGGGDGDETPTNSPTISPGDVAPGDTISASAAVTRARVDYALAFTILLGAVAASMFSQW</sequence>
<feature type="region of interest" description="Disordered" evidence="1">
    <location>
        <begin position="301"/>
        <end position="325"/>
    </location>
</feature>
<evidence type="ECO:0000256" key="2">
    <source>
        <dbReference type="SAM" id="SignalP"/>
    </source>
</evidence>
<proteinExistence type="predicted"/>
<dbReference type="EMBL" id="CAKOGP040002103">
    <property type="protein sequence ID" value="CAJ1962256.1"/>
    <property type="molecule type" value="Genomic_DNA"/>
</dbReference>
<evidence type="ECO:0000313" key="4">
    <source>
        <dbReference type="Proteomes" id="UP001295423"/>
    </source>
</evidence>
<feature type="compositionally biased region" description="Low complexity" evidence="1">
    <location>
        <begin position="311"/>
        <end position="320"/>
    </location>
</feature>
<accession>A0AAD2JLZ9</accession>
<evidence type="ECO:0000313" key="3">
    <source>
        <dbReference type="EMBL" id="CAJ1962256.1"/>
    </source>
</evidence>
<feature type="signal peptide" evidence="2">
    <location>
        <begin position="1"/>
        <end position="21"/>
    </location>
</feature>
<keyword evidence="4" id="KW-1185">Reference proteome</keyword>
<feature type="region of interest" description="Disordered" evidence="1">
    <location>
        <begin position="561"/>
        <end position="589"/>
    </location>
</feature>
<reference evidence="3" key="1">
    <citation type="submission" date="2023-08" db="EMBL/GenBank/DDBJ databases">
        <authorList>
            <person name="Audoor S."/>
            <person name="Bilcke G."/>
        </authorList>
    </citation>
    <scope>NUCLEOTIDE SEQUENCE</scope>
</reference>
<protein>
    <recommendedName>
        <fullName evidence="5">Subtilisin</fullName>
    </recommendedName>
</protein>
<comment type="caution">
    <text evidence="3">The sequence shown here is derived from an EMBL/GenBank/DDBJ whole genome shotgun (WGS) entry which is preliminary data.</text>
</comment>
<dbReference type="Proteomes" id="UP001295423">
    <property type="component" value="Unassembled WGS sequence"/>
</dbReference>
<evidence type="ECO:0000256" key="1">
    <source>
        <dbReference type="SAM" id="MobiDB-lite"/>
    </source>
</evidence>
<dbReference type="AlphaFoldDB" id="A0AAD2JLZ9"/>
<name>A0AAD2JLZ9_9STRA</name>